<dbReference type="EMBL" id="PFHR01000049">
    <property type="protein sequence ID" value="PIW97212.1"/>
    <property type="molecule type" value="Genomic_DNA"/>
</dbReference>
<dbReference type="SUPFAM" id="SSF64005">
    <property type="entry name" value="Undecaprenyl diphosphate synthase"/>
    <property type="match status" value="1"/>
</dbReference>
<feature type="binding site" evidence="3">
    <location>
        <position position="73"/>
    </location>
    <ligand>
        <name>substrate</name>
    </ligand>
</feature>
<feature type="binding site" evidence="3">
    <location>
        <position position="75"/>
    </location>
    <ligand>
        <name>substrate</name>
    </ligand>
</feature>
<feature type="binding site" evidence="3">
    <location>
        <begin position="191"/>
        <end position="193"/>
    </location>
    <ligand>
        <name>substrate</name>
    </ligand>
</feature>
<feature type="binding site" evidence="3">
    <location>
        <position position="41"/>
    </location>
    <ligand>
        <name>substrate</name>
    </ligand>
</feature>
<feature type="binding site" evidence="3">
    <location>
        <position position="24"/>
    </location>
    <ligand>
        <name>Mg(2+)</name>
        <dbReference type="ChEBI" id="CHEBI:18420"/>
    </ligand>
</feature>
<feature type="binding site" evidence="3">
    <location>
        <position position="204"/>
    </location>
    <ligand>
        <name>Mg(2+)</name>
        <dbReference type="ChEBI" id="CHEBI:18420"/>
    </ligand>
</feature>
<feature type="binding site" evidence="3">
    <location>
        <position position="29"/>
    </location>
    <ligand>
        <name>substrate</name>
    </ligand>
</feature>
<evidence type="ECO:0000256" key="2">
    <source>
        <dbReference type="ARBA" id="ARBA00038453"/>
    </source>
</evidence>
<proteinExistence type="inferred from homology"/>
<comment type="cofactor">
    <cofactor evidence="3">
        <name>Mg(2+)</name>
        <dbReference type="ChEBI" id="CHEBI:18420"/>
    </cofactor>
    <text evidence="3">Binds 2 magnesium ions per subunit.</text>
</comment>
<feature type="binding site" evidence="3">
    <location>
        <position position="185"/>
    </location>
    <ligand>
        <name>substrate</name>
    </ligand>
</feature>
<dbReference type="Proteomes" id="UP000230837">
    <property type="component" value="Unassembled WGS sequence"/>
</dbReference>
<dbReference type="Gene3D" id="3.40.1180.10">
    <property type="entry name" value="Decaprenyl diphosphate synthase-like"/>
    <property type="match status" value="1"/>
</dbReference>
<keyword evidence="3" id="KW-0460">Magnesium</keyword>
<feature type="binding site" evidence="3">
    <location>
        <begin position="25"/>
        <end position="28"/>
    </location>
    <ligand>
        <name>substrate</name>
    </ligand>
</feature>
<feature type="binding site" evidence="3">
    <location>
        <begin position="69"/>
        <end position="71"/>
    </location>
    <ligand>
        <name>substrate</name>
    </ligand>
</feature>
<gene>
    <name evidence="4" type="primary">uppS</name>
    <name evidence="4" type="ORF">COZ82_00795</name>
</gene>
<dbReference type="InterPro" id="IPR001441">
    <property type="entry name" value="UPP_synth-like"/>
</dbReference>
<evidence type="ECO:0000256" key="3">
    <source>
        <dbReference type="HAMAP-Rule" id="MF_01139"/>
    </source>
</evidence>
<dbReference type="GO" id="GO:0000287">
    <property type="term" value="F:magnesium ion binding"/>
    <property type="evidence" value="ECO:0007669"/>
    <property type="project" value="UniProtKB-UniRule"/>
</dbReference>
<dbReference type="GO" id="GO:0045547">
    <property type="term" value="F:ditrans,polycis-polyprenyl diphosphate synthase [(2E,6E)-farnesyl diphosphate specific] activity"/>
    <property type="evidence" value="ECO:0007669"/>
    <property type="project" value="TreeGrafter"/>
</dbReference>
<dbReference type="EC" id="2.5.1.-" evidence="3"/>
<dbReference type="PROSITE" id="PS01066">
    <property type="entry name" value="UPP_SYNTHASE"/>
    <property type="match status" value="1"/>
</dbReference>
<evidence type="ECO:0000313" key="5">
    <source>
        <dbReference type="Proteomes" id="UP000230837"/>
    </source>
</evidence>
<dbReference type="AlphaFoldDB" id="A0A2M7IPD5"/>
<dbReference type="HAMAP" id="MF_01139">
    <property type="entry name" value="ISPT"/>
    <property type="match status" value="1"/>
</dbReference>
<name>A0A2M7IPD5_9BACT</name>
<dbReference type="InterPro" id="IPR018520">
    <property type="entry name" value="UPP_synth-like_CS"/>
</dbReference>
<comment type="caution">
    <text evidence="3">Lacks conserved residue(s) required for the propagation of feature annotation.</text>
</comment>
<feature type="active site" evidence="3">
    <location>
        <position position="24"/>
    </location>
</feature>
<dbReference type="CDD" id="cd00475">
    <property type="entry name" value="Cis_IPPS"/>
    <property type="match status" value="1"/>
</dbReference>
<dbReference type="NCBIfam" id="TIGR00055">
    <property type="entry name" value="uppS"/>
    <property type="match status" value="1"/>
</dbReference>
<evidence type="ECO:0000313" key="4">
    <source>
        <dbReference type="EMBL" id="PIW97212.1"/>
    </source>
</evidence>
<dbReference type="PANTHER" id="PTHR10291:SF43">
    <property type="entry name" value="DEHYDRODOLICHYL DIPHOSPHATE SYNTHASE COMPLEX SUBUNIT DHDDS"/>
    <property type="match status" value="1"/>
</dbReference>
<comment type="similarity">
    <text evidence="2">Belongs to the UPP synthase family. Z-FPP synthase subfamily.</text>
</comment>
<accession>A0A2M7IPD5</accession>
<comment type="subunit">
    <text evidence="3">Homodimer.</text>
</comment>
<dbReference type="Pfam" id="PF01255">
    <property type="entry name" value="Prenyltransf"/>
    <property type="match status" value="1"/>
</dbReference>
<organism evidence="4 5">
    <name type="scientific">Candidatus Kaiserbacteria bacterium CG_4_8_14_3_um_filter_38_9</name>
    <dbReference type="NCBI Taxonomy" id="1974599"/>
    <lineage>
        <taxon>Bacteria</taxon>
        <taxon>Candidatus Kaiseribacteriota</taxon>
    </lineage>
</organism>
<protein>
    <recommendedName>
        <fullName evidence="3">Isoprenyl transferase</fullName>
        <ecNumber evidence="3">2.5.1.-</ecNumber>
    </recommendedName>
</protein>
<feature type="active site" description="Proton acceptor" evidence="3">
    <location>
        <position position="72"/>
    </location>
</feature>
<dbReference type="GO" id="GO:0016094">
    <property type="term" value="P:polyprenol biosynthetic process"/>
    <property type="evidence" value="ECO:0007669"/>
    <property type="project" value="TreeGrafter"/>
</dbReference>
<keyword evidence="3" id="KW-0479">Metal-binding</keyword>
<comment type="function">
    <text evidence="3">Catalyzes the condensation of isopentenyl diphosphate (IPP) with allylic pyrophosphates generating different type of terpenoids.</text>
</comment>
<comment type="caution">
    <text evidence="4">The sequence shown here is derived from an EMBL/GenBank/DDBJ whole genome shotgun (WGS) entry which is preliminary data.</text>
</comment>
<evidence type="ECO:0000256" key="1">
    <source>
        <dbReference type="ARBA" id="ARBA00022679"/>
    </source>
</evidence>
<dbReference type="InterPro" id="IPR036424">
    <property type="entry name" value="UPP_synth-like_sf"/>
</dbReference>
<reference evidence="5" key="1">
    <citation type="submission" date="2017-09" db="EMBL/GenBank/DDBJ databases">
        <title>Depth-based differentiation of microbial function through sediment-hosted aquifers and enrichment of novel symbionts in the deep terrestrial subsurface.</title>
        <authorList>
            <person name="Probst A.J."/>
            <person name="Ladd B."/>
            <person name="Jarett J.K."/>
            <person name="Geller-Mcgrath D.E."/>
            <person name="Sieber C.M.K."/>
            <person name="Emerson J.B."/>
            <person name="Anantharaman K."/>
            <person name="Thomas B.C."/>
            <person name="Malmstrom R."/>
            <person name="Stieglmeier M."/>
            <person name="Klingl A."/>
            <person name="Woyke T."/>
            <person name="Ryan C.M."/>
            <person name="Banfield J.F."/>
        </authorList>
    </citation>
    <scope>NUCLEOTIDE SEQUENCE [LARGE SCALE GENOMIC DNA]</scope>
</reference>
<dbReference type="PANTHER" id="PTHR10291">
    <property type="entry name" value="DEHYDRODOLICHYL DIPHOSPHATE SYNTHASE FAMILY MEMBER"/>
    <property type="match status" value="1"/>
</dbReference>
<sequence>MIFRCFIRGMEIEKLPQCVGFIMDGNRRWAKEQNLETLEGHKAGLDVFYDVLAWIKEMNIPHAVFYAFSTENWLRKKVEVDYLMQLFKIFLERMLVEIDQNQVQIRIIGRRSDFSSELQDLMQKLEMESAQYKECTVWVALSYGGRAEIVSACNKAIKTGTPVDEESFSKLLSTAEMPDPDLIIRTSGEQRLSNFLPWQSVYSELFFTPTYWPAFTKDEFTRILAQYGERQRRHGV</sequence>
<keyword evidence="1 3" id="KW-0808">Transferase</keyword>